<dbReference type="WBParaSite" id="PDA_v2.g29578.t1">
    <property type="protein sequence ID" value="PDA_v2.g29578.t1"/>
    <property type="gene ID" value="PDA_v2.g29578"/>
</dbReference>
<name>A0A914QCY0_9BILA</name>
<proteinExistence type="predicted"/>
<evidence type="ECO:0000313" key="3">
    <source>
        <dbReference type="WBParaSite" id="PDA_v2.g29578.t1"/>
    </source>
</evidence>
<feature type="compositionally biased region" description="Polar residues" evidence="1">
    <location>
        <begin position="108"/>
        <end position="117"/>
    </location>
</feature>
<reference evidence="3" key="1">
    <citation type="submission" date="2022-11" db="UniProtKB">
        <authorList>
            <consortium name="WormBaseParasite"/>
        </authorList>
    </citation>
    <scope>IDENTIFICATION</scope>
</reference>
<sequence>MLIKKNLPDPFEDAKRPIPIIPEKYYPESRPIPIPSELPQPGMGCGGYFAEQGYQHIRQYPPYPPYGPYYRPPIGPYPPQLPYPPPPPPPPQSCCTRCGGCRSKAFGQKTSNSTENNSDIDKTEAKKELECNNEKLREIMNKFFIEKK</sequence>
<dbReference type="AlphaFoldDB" id="A0A914QCY0"/>
<accession>A0A914QCY0</accession>
<evidence type="ECO:0000313" key="2">
    <source>
        <dbReference type="Proteomes" id="UP000887578"/>
    </source>
</evidence>
<feature type="region of interest" description="Disordered" evidence="1">
    <location>
        <begin position="104"/>
        <end position="125"/>
    </location>
</feature>
<protein>
    <submittedName>
        <fullName evidence="3">Uncharacterized protein</fullName>
    </submittedName>
</protein>
<dbReference type="Proteomes" id="UP000887578">
    <property type="component" value="Unplaced"/>
</dbReference>
<evidence type="ECO:0000256" key="1">
    <source>
        <dbReference type="SAM" id="MobiDB-lite"/>
    </source>
</evidence>
<keyword evidence="2" id="KW-1185">Reference proteome</keyword>
<organism evidence="2 3">
    <name type="scientific">Panagrolaimus davidi</name>
    <dbReference type="NCBI Taxonomy" id="227884"/>
    <lineage>
        <taxon>Eukaryota</taxon>
        <taxon>Metazoa</taxon>
        <taxon>Ecdysozoa</taxon>
        <taxon>Nematoda</taxon>
        <taxon>Chromadorea</taxon>
        <taxon>Rhabditida</taxon>
        <taxon>Tylenchina</taxon>
        <taxon>Panagrolaimomorpha</taxon>
        <taxon>Panagrolaimoidea</taxon>
        <taxon>Panagrolaimidae</taxon>
        <taxon>Panagrolaimus</taxon>
    </lineage>
</organism>